<dbReference type="EMBL" id="GBXM01045285">
    <property type="protein sequence ID" value="JAH63292.1"/>
    <property type="molecule type" value="Transcribed_RNA"/>
</dbReference>
<evidence type="ECO:0000313" key="1">
    <source>
        <dbReference type="EMBL" id="JAH63292.1"/>
    </source>
</evidence>
<reference evidence="1" key="1">
    <citation type="submission" date="2014-11" db="EMBL/GenBank/DDBJ databases">
        <authorList>
            <person name="Amaro Gonzalez C."/>
        </authorList>
    </citation>
    <scope>NUCLEOTIDE SEQUENCE</scope>
</reference>
<protein>
    <submittedName>
        <fullName evidence="1">Uncharacterized protein</fullName>
    </submittedName>
</protein>
<name>A0A0E9UC43_ANGAN</name>
<dbReference type="AlphaFoldDB" id="A0A0E9UC43"/>
<sequence>MIHKNTEVIMWCCQSFPNSIKYSHYFILLL</sequence>
<reference evidence="1" key="2">
    <citation type="journal article" date="2015" name="Fish Shellfish Immunol.">
        <title>Early steps in the European eel (Anguilla anguilla)-Vibrio vulnificus interaction in the gills: Role of the RtxA13 toxin.</title>
        <authorList>
            <person name="Callol A."/>
            <person name="Pajuelo D."/>
            <person name="Ebbesson L."/>
            <person name="Teles M."/>
            <person name="MacKenzie S."/>
            <person name="Amaro C."/>
        </authorList>
    </citation>
    <scope>NUCLEOTIDE SEQUENCE</scope>
</reference>
<proteinExistence type="predicted"/>
<accession>A0A0E9UC43</accession>
<organism evidence="1">
    <name type="scientific">Anguilla anguilla</name>
    <name type="common">European freshwater eel</name>
    <name type="synonym">Muraena anguilla</name>
    <dbReference type="NCBI Taxonomy" id="7936"/>
    <lineage>
        <taxon>Eukaryota</taxon>
        <taxon>Metazoa</taxon>
        <taxon>Chordata</taxon>
        <taxon>Craniata</taxon>
        <taxon>Vertebrata</taxon>
        <taxon>Euteleostomi</taxon>
        <taxon>Actinopterygii</taxon>
        <taxon>Neopterygii</taxon>
        <taxon>Teleostei</taxon>
        <taxon>Anguilliformes</taxon>
        <taxon>Anguillidae</taxon>
        <taxon>Anguilla</taxon>
    </lineage>
</organism>